<evidence type="ECO:0000256" key="10">
    <source>
        <dbReference type="ARBA" id="ARBA00023052"/>
    </source>
</evidence>
<dbReference type="GO" id="GO:0009228">
    <property type="term" value="P:thiamine biosynthetic process"/>
    <property type="evidence" value="ECO:0007669"/>
    <property type="project" value="UniProtKB-KW"/>
</dbReference>
<dbReference type="GO" id="GO:0016114">
    <property type="term" value="P:terpenoid biosynthetic process"/>
    <property type="evidence" value="ECO:0007669"/>
    <property type="project" value="InterPro"/>
</dbReference>
<dbReference type="InterPro" id="IPR033248">
    <property type="entry name" value="Transketolase_C"/>
</dbReference>
<evidence type="ECO:0000256" key="7">
    <source>
        <dbReference type="ARBA" id="ARBA00022723"/>
    </source>
</evidence>
<keyword evidence="7" id="KW-0479">Metal-binding</keyword>
<comment type="cofactor">
    <cofactor evidence="1">
        <name>Mg(2+)</name>
        <dbReference type="ChEBI" id="CHEBI:18420"/>
    </cofactor>
</comment>
<evidence type="ECO:0000256" key="11">
    <source>
        <dbReference type="ARBA" id="ARBA00023229"/>
    </source>
</evidence>
<comment type="similarity">
    <text evidence="3">Belongs to the transketolase family. DXPS subfamily.</text>
</comment>
<protein>
    <recommendedName>
        <fullName evidence="5">1-deoxy-D-xylulose-5-phosphate synthase</fullName>
        <ecNumber evidence="5">2.2.1.7</ecNumber>
    </recommendedName>
</protein>
<dbReference type="PANTHER" id="PTHR43322">
    <property type="entry name" value="1-D-DEOXYXYLULOSE 5-PHOSPHATE SYNTHASE-RELATED"/>
    <property type="match status" value="1"/>
</dbReference>
<keyword evidence="6" id="KW-0808">Transferase</keyword>
<dbReference type="InterPro" id="IPR005475">
    <property type="entry name" value="Transketolase-like_Pyr-bd"/>
</dbReference>
<dbReference type="SUPFAM" id="SSF52922">
    <property type="entry name" value="TK C-terminal domain-like"/>
    <property type="match status" value="1"/>
</dbReference>
<dbReference type="Pfam" id="PF02780">
    <property type="entry name" value="Transketolase_C"/>
    <property type="match status" value="1"/>
</dbReference>
<accession>A0A381UU12</accession>
<keyword evidence="11" id="KW-0414">Isoprene biosynthesis</keyword>
<dbReference type="InterPro" id="IPR005477">
    <property type="entry name" value="Dxylulose-5-P_synthase"/>
</dbReference>
<sequence>FEPSERDPIGFHAINKIKPIQKLEKNLKEKNKGITFSEVFGRWLCYKAEYDQRLVAITPAMREGSGMVEFSRKFPKRYFDVAIAEQHSVTFAAGMACEGLKPVVAIYSTFLQRAYDQLIHDVAIQDLDVLFAIDRAGLVGADGSTHQGAFDLSFLRCIPNMVIMAPSNEELTWRMLNTGFQYNGPAAIRYPRGVGTGKTFKEDNSIIEIGKSTLIRSSNDSDISILSFGSALDIAEQVAEELDARLVDMNFVKPLDKERILDICPKSKLLVTIEINSIQGGAGSSVNEFLASANKPMPILNLGLPDEFINHAEQDRQLHYSGLSKDEILKSIKKRIEDI</sequence>
<evidence type="ECO:0000256" key="8">
    <source>
        <dbReference type="ARBA" id="ARBA00022842"/>
    </source>
</evidence>
<comment type="subunit">
    <text evidence="4">Homodimer.</text>
</comment>
<evidence type="ECO:0000256" key="4">
    <source>
        <dbReference type="ARBA" id="ARBA00011738"/>
    </source>
</evidence>
<dbReference type="PANTHER" id="PTHR43322:SF5">
    <property type="entry name" value="1-DEOXY-D-XYLULOSE-5-PHOSPHATE SYNTHASE, CHLOROPLASTIC"/>
    <property type="match status" value="1"/>
</dbReference>
<evidence type="ECO:0000256" key="3">
    <source>
        <dbReference type="ARBA" id="ARBA00011081"/>
    </source>
</evidence>
<feature type="non-terminal residue" evidence="13">
    <location>
        <position position="1"/>
    </location>
</feature>
<keyword evidence="10" id="KW-0786">Thiamine pyrophosphate</keyword>
<organism evidence="13">
    <name type="scientific">marine metagenome</name>
    <dbReference type="NCBI Taxonomy" id="408172"/>
    <lineage>
        <taxon>unclassified sequences</taxon>
        <taxon>metagenomes</taxon>
        <taxon>ecological metagenomes</taxon>
    </lineage>
</organism>
<reference evidence="13" key="1">
    <citation type="submission" date="2018-05" db="EMBL/GenBank/DDBJ databases">
        <authorList>
            <person name="Lanie J.A."/>
            <person name="Ng W.-L."/>
            <person name="Kazmierczak K.M."/>
            <person name="Andrzejewski T.M."/>
            <person name="Davidsen T.M."/>
            <person name="Wayne K.J."/>
            <person name="Tettelin H."/>
            <person name="Glass J.I."/>
            <person name="Rusch D."/>
            <person name="Podicherti R."/>
            <person name="Tsui H.-C.T."/>
            <person name="Winkler M.E."/>
        </authorList>
    </citation>
    <scope>NUCLEOTIDE SEQUENCE</scope>
</reference>
<dbReference type="CDD" id="cd07033">
    <property type="entry name" value="TPP_PYR_DXS_TK_like"/>
    <property type="match status" value="1"/>
</dbReference>
<dbReference type="FunFam" id="3.40.50.970:FF:000005">
    <property type="entry name" value="1-deoxy-D-xylulose-5-phosphate synthase"/>
    <property type="match status" value="1"/>
</dbReference>
<dbReference type="UniPathway" id="UPA00064">
    <property type="reaction ID" value="UER00091"/>
</dbReference>
<proteinExistence type="inferred from homology"/>
<dbReference type="InterPro" id="IPR029061">
    <property type="entry name" value="THDP-binding"/>
</dbReference>
<feature type="domain" description="Transketolase-like pyrimidine-binding" evidence="12">
    <location>
        <begin position="34"/>
        <end position="198"/>
    </location>
</feature>
<dbReference type="GO" id="GO:0046872">
    <property type="term" value="F:metal ion binding"/>
    <property type="evidence" value="ECO:0007669"/>
    <property type="project" value="UniProtKB-KW"/>
</dbReference>
<name>A0A381UU12_9ZZZZ</name>
<dbReference type="Gene3D" id="3.40.50.920">
    <property type="match status" value="1"/>
</dbReference>
<dbReference type="InterPro" id="IPR009014">
    <property type="entry name" value="Transketo_C/PFOR_II"/>
</dbReference>
<dbReference type="EC" id="2.2.1.7" evidence="5"/>
<dbReference type="SUPFAM" id="SSF52518">
    <property type="entry name" value="Thiamin diphosphate-binding fold (THDP-binding)"/>
    <property type="match status" value="1"/>
</dbReference>
<keyword evidence="9" id="KW-0784">Thiamine biosynthesis</keyword>
<dbReference type="EMBL" id="UINC01007064">
    <property type="protein sequence ID" value="SVA31221.1"/>
    <property type="molecule type" value="Genomic_DNA"/>
</dbReference>
<dbReference type="SMART" id="SM00861">
    <property type="entry name" value="Transket_pyr"/>
    <property type="match status" value="1"/>
</dbReference>
<evidence type="ECO:0000256" key="1">
    <source>
        <dbReference type="ARBA" id="ARBA00001946"/>
    </source>
</evidence>
<keyword evidence="8" id="KW-0460">Magnesium</keyword>
<dbReference type="Gene3D" id="3.40.50.970">
    <property type="match status" value="1"/>
</dbReference>
<gene>
    <name evidence="13" type="ORF">METZ01_LOCUS84075</name>
</gene>
<evidence type="ECO:0000256" key="6">
    <source>
        <dbReference type="ARBA" id="ARBA00022679"/>
    </source>
</evidence>
<evidence type="ECO:0000256" key="2">
    <source>
        <dbReference type="ARBA" id="ARBA00004980"/>
    </source>
</evidence>
<dbReference type="GO" id="GO:0019288">
    <property type="term" value="P:isopentenyl diphosphate biosynthetic process, methylerythritol 4-phosphate pathway"/>
    <property type="evidence" value="ECO:0007669"/>
    <property type="project" value="TreeGrafter"/>
</dbReference>
<dbReference type="GO" id="GO:0005829">
    <property type="term" value="C:cytosol"/>
    <property type="evidence" value="ECO:0007669"/>
    <property type="project" value="TreeGrafter"/>
</dbReference>
<evidence type="ECO:0000259" key="12">
    <source>
        <dbReference type="SMART" id="SM00861"/>
    </source>
</evidence>
<evidence type="ECO:0000256" key="5">
    <source>
        <dbReference type="ARBA" id="ARBA00013150"/>
    </source>
</evidence>
<dbReference type="GO" id="GO:0008661">
    <property type="term" value="F:1-deoxy-D-xylulose-5-phosphate synthase activity"/>
    <property type="evidence" value="ECO:0007669"/>
    <property type="project" value="UniProtKB-EC"/>
</dbReference>
<evidence type="ECO:0000313" key="13">
    <source>
        <dbReference type="EMBL" id="SVA31221.1"/>
    </source>
</evidence>
<dbReference type="AlphaFoldDB" id="A0A381UU12"/>
<dbReference type="Pfam" id="PF02779">
    <property type="entry name" value="Transket_pyr"/>
    <property type="match status" value="1"/>
</dbReference>
<comment type="pathway">
    <text evidence="2">Metabolic intermediate biosynthesis; 1-deoxy-D-xylulose 5-phosphate biosynthesis; 1-deoxy-D-xylulose 5-phosphate from D-glyceraldehyde 3-phosphate and pyruvate: step 1/1.</text>
</comment>
<evidence type="ECO:0000256" key="9">
    <source>
        <dbReference type="ARBA" id="ARBA00022977"/>
    </source>
</evidence>